<dbReference type="InterPro" id="IPR000315">
    <property type="entry name" value="Znf_B-box"/>
</dbReference>
<gene>
    <name evidence="6" type="primary">LOC111106918</name>
</gene>
<dbReference type="SUPFAM" id="SSF101898">
    <property type="entry name" value="NHL repeat"/>
    <property type="match status" value="1"/>
</dbReference>
<feature type="domain" description="B box-type" evidence="4">
    <location>
        <begin position="8"/>
        <end position="53"/>
    </location>
</feature>
<dbReference type="GeneID" id="111106918"/>
<feature type="domain" description="B box-type" evidence="4">
    <location>
        <begin position="57"/>
        <end position="99"/>
    </location>
</feature>
<keyword evidence="1" id="KW-0677">Repeat</keyword>
<dbReference type="Pfam" id="PF01436">
    <property type="entry name" value="NHL"/>
    <property type="match status" value="1"/>
</dbReference>
<evidence type="ECO:0000259" key="4">
    <source>
        <dbReference type="PROSITE" id="PS50119"/>
    </source>
</evidence>
<dbReference type="Proteomes" id="UP000694844">
    <property type="component" value="Chromosome 8"/>
</dbReference>
<dbReference type="SUPFAM" id="SSF57845">
    <property type="entry name" value="B-box zinc-binding domain"/>
    <property type="match status" value="1"/>
</dbReference>
<evidence type="ECO:0000313" key="5">
    <source>
        <dbReference type="Proteomes" id="UP000694844"/>
    </source>
</evidence>
<accession>A0A8B8B267</accession>
<sequence length="547" mass="61968">MDPQHSAQDVLRCDLCDTPVPPMYCDICHIKLCVQCVGVHLSDRSNEHKVVPFEERGSSTKCPKHPTKICDLHCEECDVPICSECVSSGEHLGHKPVKIKQILTSRKEIIKEDLQEIEKYIYPKYQEAVSNIPTQKANARKHTQKLTTDLKKQGETLHKEIDTVIKIMQSEIDDMDSKHLDVINRQEDAINKTIAAIEQTIINLKKLLETSDVCLLSEYVSRNEEFRKLPSQFQVTLPTFTPEEMDREQILQQLGSLSKLAIITEEHSTQAKTSGAEFPPYVLQSIETSYGKDNGLHNVSCLNDRDLWTQGRDKILRLYNTFGHLKESIQTKSGNKPWDMAVTTNGELVYTDYRDKSINIVKDAKIKSLIRLHGWGPLYLCSTSSGDLLVIMITDDGKQTRVVRYAKHKENQIIQRDGQDQPLFSSNLCTKYLCENRNFDICVADFIACAVVVVNASGELRFRYTGNPSTGKNPFLPWGITTDSQSRILISDGNNHCIHVLDQDGHFLRYIDDCGLKYPAGLCVDSRDNVFVAEFKTGIVKKIVCCK</sequence>
<dbReference type="InterPro" id="IPR011042">
    <property type="entry name" value="6-blade_b-propeller_TolB-like"/>
</dbReference>
<evidence type="ECO:0000256" key="1">
    <source>
        <dbReference type="ARBA" id="ARBA00022737"/>
    </source>
</evidence>
<evidence type="ECO:0000313" key="6">
    <source>
        <dbReference type="RefSeq" id="XP_022297507.1"/>
    </source>
</evidence>
<dbReference type="AlphaFoldDB" id="A0A8B8B267"/>
<keyword evidence="2" id="KW-0862">Zinc</keyword>
<proteinExistence type="predicted"/>
<keyword evidence="2" id="KW-0479">Metal-binding</keyword>
<dbReference type="PANTHER" id="PTHR25462">
    <property type="entry name" value="BONUS, ISOFORM C-RELATED"/>
    <property type="match status" value="1"/>
</dbReference>
<dbReference type="GO" id="GO:0008270">
    <property type="term" value="F:zinc ion binding"/>
    <property type="evidence" value="ECO:0007669"/>
    <property type="project" value="UniProtKB-KW"/>
</dbReference>
<keyword evidence="2" id="KW-0863">Zinc-finger</keyword>
<feature type="repeat" description="NHL" evidence="3">
    <location>
        <begin position="476"/>
        <end position="504"/>
    </location>
</feature>
<dbReference type="PROSITE" id="PS51125">
    <property type="entry name" value="NHL"/>
    <property type="match status" value="1"/>
</dbReference>
<dbReference type="CDD" id="cd19756">
    <property type="entry name" value="Bbox2"/>
    <property type="match status" value="1"/>
</dbReference>
<dbReference type="Pfam" id="PF00643">
    <property type="entry name" value="zf-B_box"/>
    <property type="match status" value="1"/>
</dbReference>
<evidence type="ECO:0000256" key="3">
    <source>
        <dbReference type="PROSITE-ProRule" id="PRU00504"/>
    </source>
</evidence>
<dbReference type="PROSITE" id="PS50119">
    <property type="entry name" value="ZF_BBOX"/>
    <property type="match status" value="2"/>
</dbReference>
<evidence type="ECO:0000256" key="2">
    <source>
        <dbReference type="PROSITE-ProRule" id="PRU00024"/>
    </source>
</evidence>
<dbReference type="Gene3D" id="3.30.160.60">
    <property type="entry name" value="Classic Zinc Finger"/>
    <property type="match status" value="1"/>
</dbReference>
<dbReference type="SMART" id="SM00336">
    <property type="entry name" value="BBOX"/>
    <property type="match status" value="2"/>
</dbReference>
<reference evidence="6" key="1">
    <citation type="submission" date="2025-08" db="UniProtKB">
        <authorList>
            <consortium name="RefSeq"/>
        </authorList>
    </citation>
    <scope>IDENTIFICATION</scope>
    <source>
        <tissue evidence="6">Whole sample</tissue>
    </source>
</reference>
<dbReference type="OrthoDB" id="153872at2759"/>
<organism evidence="5 6">
    <name type="scientific">Crassostrea virginica</name>
    <name type="common">Eastern oyster</name>
    <dbReference type="NCBI Taxonomy" id="6565"/>
    <lineage>
        <taxon>Eukaryota</taxon>
        <taxon>Metazoa</taxon>
        <taxon>Spiralia</taxon>
        <taxon>Lophotrochozoa</taxon>
        <taxon>Mollusca</taxon>
        <taxon>Bivalvia</taxon>
        <taxon>Autobranchia</taxon>
        <taxon>Pteriomorphia</taxon>
        <taxon>Ostreida</taxon>
        <taxon>Ostreoidea</taxon>
        <taxon>Ostreidae</taxon>
        <taxon>Crassostrea</taxon>
    </lineage>
</organism>
<dbReference type="InterPro" id="IPR047153">
    <property type="entry name" value="TRIM45/56/19-like"/>
</dbReference>
<dbReference type="KEGG" id="cvn:111106918"/>
<name>A0A8B8B267_CRAVI</name>
<dbReference type="Gene3D" id="2.120.10.30">
    <property type="entry name" value="TolB, C-terminal domain"/>
    <property type="match status" value="1"/>
</dbReference>
<dbReference type="GO" id="GO:0061630">
    <property type="term" value="F:ubiquitin protein ligase activity"/>
    <property type="evidence" value="ECO:0007669"/>
    <property type="project" value="TreeGrafter"/>
</dbReference>
<keyword evidence="5" id="KW-1185">Reference proteome</keyword>
<dbReference type="RefSeq" id="XP_022297507.1">
    <property type="nucleotide sequence ID" value="XM_022441799.1"/>
</dbReference>
<dbReference type="InterPro" id="IPR001258">
    <property type="entry name" value="NHL_repeat"/>
</dbReference>
<dbReference type="PANTHER" id="PTHR25462:SF296">
    <property type="entry name" value="MEIOTIC P26, ISOFORM F"/>
    <property type="match status" value="1"/>
</dbReference>
<protein>
    <submittedName>
        <fullName evidence="6">Tripartite motif-containing protein 2-like</fullName>
    </submittedName>
</protein>